<gene>
    <name evidence="1" type="ORF">G7B40_000980</name>
</gene>
<evidence type="ECO:0000313" key="2">
    <source>
        <dbReference type="Proteomes" id="UP000667802"/>
    </source>
</evidence>
<comment type="caution">
    <text evidence="1">The sequence shown here is derived from an EMBL/GenBank/DDBJ whole genome shotgun (WGS) entry which is preliminary data.</text>
</comment>
<evidence type="ECO:0000313" key="1">
    <source>
        <dbReference type="EMBL" id="MDR9893158.1"/>
    </source>
</evidence>
<dbReference type="Proteomes" id="UP000667802">
    <property type="component" value="Unassembled WGS sequence"/>
</dbReference>
<dbReference type="InterPro" id="IPR011672">
    <property type="entry name" value="DUF1614"/>
</dbReference>
<organism evidence="1 2">
    <name type="scientific">Aetokthonos hydrillicola Thurmond2011</name>
    <dbReference type="NCBI Taxonomy" id="2712845"/>
    <lineage>
        <taxon>Bacteria</taxon>
        <taxon>Bacillati</taxon>
        <taxon>Cyanobacteriota</taxon>
        <taxon>Cyanophyceae</taxon>
        <taxon>Nostocales</taxon>
        <taxon>Hapalosiphonaceae</taxon>
        <taxon>Aetokthonos</taxon>
    </lineage>
</organism>
<sequence>MSSLILGNGAAPVAFAGGVGTLIGADLLHLRELNACRRVS</sequence>
<dbReference type="AlphaFoldDB" id="A0AAP5I4U3"/>
<proteinExistence type="predicted"/>
<protein>
    <submittedName>
        <fullName evidence="1">DUF1614 domain-containing protein</fullName>
    </submittedName>
</protein>
<dbReference type="Pfam" id="PF07758">
    <property type="entry name" value="DUF1614"/>
    <property type="match status" value="1"/>
</dbReference>
<dbReference type="EMBL" id="JAALHA020000001">
    <property type="protein sequence ID" value="MDR9893158.1"/>
    <property type="molecule type" value="Genomic_DNA"/>
</dbReference>
<accession>A0AAP5I4U3</accession>
<keyword evidence="2" id="KW-1185">Reference proteome</keyword>
<name>A0AAP5I4U3_9CYAN</name>
<reference evidence="2" key="1">
    <citation type="journal article" date="2021" name="Science">
        <title>Hunting the eagle killer: A cyanobacterial neurotoxin causes vacuolar myelinopathy.</title>
        <authorList>
            <person name="Breinlinger S."/>
            <person name="Phillips T.J."/>
            <person name="Haram B.N."/>
            <person name="Mares J."/>
            <person name="Martinez Yerena J.A."/>
            <person name="Hrouzek P."/>
            <person name="Sobotka R."/>
            <person name="Henderson W.M."/>
            <person name="Schmieder P."/>
            <person name="Williams S.M."/>
            <person name="Lauderdale J.D."/>
            <person name="Wilde H.D."/>
            <person name="Gerrin W."/>
            <person name="Kust A."/>
            <person name="Washington J.W."/>
            <person name="Wagner C."/>
            <person name="Geier B."/>
            <person name="Liebeke M."/>
            <person name="Enke H."/>
            <person name="Niedermeyer T.H.J."/>
            <person name="Wilde S.B."/>
        </authorList>
    </citation>
    <scope>NUCLEOTIDE SEQUENCE [LARGE SCALE GENOMIC DNA]</scope>
    <source>
        <strain evidence="2">Thurmond2011</strain>
    </source>
</reference>